<dbReference type="RefSeq" id="WP_144750274.1">
    <property type="nucleotide sequence ID" value="NZ_VMNW02000019.1"/>
</dbReference>
<dbReference type="InterPro" id="IPR000073">
    <property type="entry name" value="AB_hydrolase_1"/>
</dbReference>
<dbReference type="Gene3D" id="3.40.50.1820">
    <property type="entry name" value="alpha/beta hydrolase"/>
    <property type="match status" value="1"/>
</dbReference>
<evidence type="ECO:0000313" key="3">
    <source>
        <dbReference type="Proteomes" id="UP000319769"/>
    </source>
</evidence>
<feature type="domain" description="AB hydrolase-1" evidence="1">
    <location>
        <begin position="39"/>
        <end position="202"/>
    </location>
</feature>
<sequence>MARGFFWIGTEARAGAGSMPCGQMYVEWETPREVTQPCPVVLVHGGGGQGLDYLGTPDGRPGWASMLVDEGFPVYVVDRPGHGRSPHHPDVMGAMGPMMTAEGFLDIFAPAAAANEHTQWPGGRTPDDEIVRQLTAGLGPMLADPAAMHALEQARLAELLDRIGPAIVFCHSAGGPAGYLAADARPGLVRALVAIETLGPPFLERPGLSLDWGLAAAPLTFDPPAAEPGELRLVTDDSGPIPLVLQEEPARKLVNLARLPIAVVTAETSPFIHFDGHLLAFLRQAGCAADRIRPAEHGVRGNGHGMMFEKNNREVLRVILDWLAGKVG</sequence>
<proteinExistence type="predicted"/>
<dbReference type="PANTHER" id="PTHR43194:SF4">
    <property type="entry name" value="AB HYDROLASE-1 DOMAIN-CONTAINING PROTEIN"/>
    <property type="match status" value="1"/>
</dbReference>
<comment type="caution">
    <text evidence="2">The sequence shown here is derived from an EMBL/GenBank/DDBJ whole genome shotgun (WGS) entry which is preliminary data.</text>
</comment>
<evidence type="ECO:0000259" key="1">
    <source>
        <dbReference type="Pfam" id="PF00561"/>
    </source>
</evidence>
<dbReference type="AlphaFoldDB" id="A0A5N0V373"/>
<keyword evidence="3" id="KW-1185">Reference proteome</keyword>
<accession>A0A5N0V373</accession>
<dbReference type="OrthoDB" id="7820973at2"/>
<dbReference type="InterPro" id="IPR050228">
    <property type="entry name" value="Carboxylesterase_BioH"/>
</dbReference>
<keyword evidence="2" id="KW-0378">Hydrolase</keyword>
<protein>
    <submittedName>
        <fullName evidence="2">Alpha/beta fold hydrolase</fullName>
    </submittedName>
</protein>
<dbReference type="EMBL" id="VMNW02000019">
    <property type="protein sequence ID" value="KAA9160889.1"/>
    <property type="molecule type" value="Genomic_DNA"/>
</dbReference>
<dbReference type="SUPFAM" id="SSF53474">
    <property type="entry name" value="alpha/beta-Hydrolases"/>
    <property type="match status" value="1"/>
</dbReference>
<dbReference type="PANTHER" id="PTHR43194">
    <property type="entry name" value="HYDROLASE ALPHA/BETA FOLD FAMILY"/>
    <property type="match status" value="1"/>
</dbReference>
<dbReference type="GO" id="GO:0016787">
    <property type="term" value="F:hydrolase activity"/>
    <property type="evidence" value="ECO:0007669"/>
    <property type="project" value="UniProtKB-KW"/>
</dbReference>
<gene>
    <name evidence="2" type="ORF">FPZ12_015890</name>
</gene>
<dbReference type="InterPro" id="IPR029058">
    <property type="entry name" value="AB_hydrolase_fold"/>
</dbReference>
<organism evidence="2 3">
    <name type="scientific">Amycolatopsis acidicola</name>
    <dbReference type="NCBI Taxonomy" id="2596893"/>
    <lineage>
        <taxon>Bacteria</taxon>
        <taxon>Bacillati</taxon>
        <taxon>Actinomycetota</taxon>
        <taxon>Actinomycetes</taxon>
        <taxon>Pseudonocardiales</taxon>
        <taxon>Pseudonocardiaceae</taxon>
        <taxon>Amycolatopsis</taxon>
    </lineage>
</organism>
<dbReference type="Proteomes" id="UP000319769">
    <property type="component" value="Unassembled WGS sequence"/>
</dbReference>
<evidence type="ECO:0000313" key="2">
    <source>
        <dbReference type="EMBL" id="KAA9160889.1"/>
    </source>
</evidence>
<name>A0A5N0V373_9PSEU</name>
<reference evidence="2" key="1">
    <citation type="submission" date="2019-09" db="EMBL/GenBank/DDBJ databases">
        <authorList>
            <person name="Teo W.F.A."/>
            <person name="Duangmal K."/>
        </authorList>
    </citation>
    <scope>NUCLEOTIDE SEQUENCE [LARGE SCALE GENOMIC DNA]</scope>
    <source>
        <strain evidence="2">K81G1</strain>
    </source>
</reference>
<dbReference type="Pfam" id="PF00561">
    <property type="entry name" value="Abhydrolase_1"/>
    <property type="match status" value="1"/>
</dbReference>